<gene>
    <name evidence="1" type="ORF">GTI81_03025</name>
</gene>
<dbReference type="RefSeq" id="WP_010783966.1">
    <property type="nucleotide sequence ID" value="NZ_CABGJI010000020.1"/>
</dbReference>
<organism evidence="1 2">
    <name type="scientific">Enterococcus faecalis</name>
    <name type="common">Streptococcus faecalis</name>
    <dbReference type="NCBI Taxonomy" id="1351"/>
    <lineage>
        <taxon>Bacteria</taxon>
        <taxon>Bacillati</taxon>
        <taxon>Bacillota</taxon>
        <taxon>Bacilli</taxon>
        <taxon>Lactobacillales</taxon>
        <taxon>Enterococcaceae</taxon>
        <taxon>Enterococcus</taxon>
    </lineage>
</organism>
<evidence type="ECO:0000313" key="2">
    <source>
        <dbReference type="Proteomes" id="UP000429730"/>
    </source>
</evidence>
<proteinExistence type="predicted"/>
<dbReference type="AlphaFoldDB" id="A0AAP6RG05"/>
<accession>A0AAP6RG05</accession>
<reference evidence="1 2" key="1">
    <citation type="submission" date="2019-04" db="EMBL/GenBank/DDBJ databases">
        <title>Step-wise assembly of the neonatal virome modulated by breast feeding.</title>
        <authorList>
            <person name="Liang G."/>
            <person name="Bushman F."/>
        </authorList>
    </citation>
    <scope>NUCLEOTIDE SEQUENCE [LARGE SCALE GENOMIC DNA]</scope>
    <source>
        <strain evidence="1 2">E3754</strain>
    </source>
</reference>
<dbReference type="Proteomes" id="UP000429730">
    <property type="component" value="Unassembled WGS sequence"/>
</dbReference>
<comment type="caution">
    <text evidence="1">The sequence shown here is derived from an EMBL/GenBank/DDBJ whole genome shotgun (WGS) entry which is preliminary data.</text>
</comment>
<evidence type="ECO:0000313" key="1">
    <source>
        <dbReference type="EMBL" id="MXS51700.1"/>
    </source>
</evidence>
<name>A0AAP6RG05_ENTFL</name>
<sequence>MSDDEISLRELINIRNNFRNFKWDVRIGIPKPEGFDELPMFSEGFFYKRNKCDEIRYATMLAEKLVEKRKTLLIEQRLEEIDDIRLMGNDTYE</sequence>
<protein>
    <submittedName>
        <fullName evidence="1">Uncharacterized protein</fullName>
    </submittedName>
</protein>
<dbReference type="EMBL" id="WVTJ01000003">
    <property type="protein sequence ID" value="MXS51700.1"/>
    <property type="molecule type" value="Genomic_DNA"/>
</dbReference>